<dbReference type="AlphaFoldDB" id="A0A6C2YUL1"/>
<dbReference type="EMBL" id="LR586016">
    <property type="protein sequence ID" value="VIP04729.1"/>
    <property type="molecule type" value="Genomic_DNA"/>
</dbReference>
<name>A0A6C2YUL1_9BACT</name>
<organism evidence="1">
    <name type="scientific">Tuwongella immobilis</name>
    <dbReference type="NCBI Taxonomy" id="692036"/>
    <lineage>
        <taxon>Bacteria</taxon>
        <taxon>Pseudomonadati</taxon>
        <taxon>Planctomycetota</taxon>
        <taxon>Planctomycetia</taxon>
        <taxon>Gemmatales</taxon>
        <taxon>Gemmataceae</taxon>
        <taxon>Tuwongella</taxon>
    </lineage>
</organism>
<accession>A0A6C2YUL1</accession>
<dbReference type="InParanoid" id="A0A6C2YUL1"/>
<sequence>MPNVPAKPTMLLDVVRKSVDFRRAQSFAADIFGENDRNQ</sequence>
<keyword evidence="2" id="KW-1185">Reference proteome</keyword>
<dbReference type="Proteomes" id="UP000464378">
    <property type="component" value="Chromosome"/>
</dbReference>
<evidence type="ECO:0000313" key="1">
    <source>
        <dbReference type="EMBL" id="VIP04729.1"/>
    </source>
</evidence>
<gene>
    <name evidence="1" type="ORF">GMBLW1_44640</name>
</gene>
<proteinExistence type="predicted"/>
<reference evidence="1" key="1">
    <citation type="submission" date="2019-04" db="EMBL/GenBank/DDBJ databases">
        <authorList>
            <consortium name="Science for Life Laboratories"/>
        </authorList>
    </citation>
    <scope>NUCLEOTIDE SEQUENCE</scope>
    <source>
        <strain evidence="1">MBLW1</strain>
    </source>
</reference>
<protein>
    <submittedName>
        <fullName evidence="1">Uncharacterized protein</fullName>
    </submittedName>
</protein>
<dbReference type="KEGG" id="tim:GMBLW1_44640"/>
<dbReference type="EMBL" id="LR593887">
    <property type="protein sequence ID" value="VTS06817.1"/>
    <property type="molecule type" value="Genomic_DNA"/>
</dbReference>
<evidence type="ECO:0000313" key="2">
    <source>
        <dbReference type="Proteomes" id="UP000464378"/>
    </source>
</evidence>